<dbReference type="Proteomes" id="UP000307943">
    <property type="component" value="Unassembled WGS sequence"/>
</dbReference>
<dbReference type="InterPro" id="IPR051450">
    <property type="entry name" value="Gfo/Idh/MocA_Oxidoreductases"/>
</dbReference>
<dbReference type="InterPro" id="IPR036291">
    <property type="entry name" value="NAD(P)-bd_dom_sf"/>
</dbReference>
<sequence>MRKIRTAVVGLNMGLAHANAYALSEKSDLRYVVDLDEHRARSLAAELVCEPETDWRRVLPEVDAISFATPHHLHAPMALEAIRAGKHVLMEKPLALSEAECAELIREAEAHGVVLMVAYIVRYRPEVQLLKQIVDSGQYGRPFNANCWVESYLRPAPESWFAKRATLGGGVLFSHGCHYIDLLTWLLGKPIQVAGLGTRLGTEWMEGEGTHHSILKFESGALAHQITSWGLKVNCKPALLHVHTPDACLVLNGGKLEVVTGEGRQLLYEPPGDRNPKAGALNQIEHFLDCIATGSKPLTDGMVGLESQRVIWSIYDQERAAATVH</sequence>
<dbReference type="Gene3D" id="3.30.360.10">
    <property type="entry name" value="Dihydrodipicolinate Reductase, domain 2"/>
    <property type="match status" value="1"/>
</dbReference>
<dbReference type="Gene3D" id="3.40.50.720">
    <property type="entry name" value="NAD(P)-binding Rossmann-like Domain"/>
    <property type="match status" value="1"/>
</dbReference>
<reference evidence="3 4" key="1">
    <citation type="submission" date="2019-05" db="EMBL/GenBank/DDBJ databases">
        <title>We sequenced the genome of Paenibacillus hemerocallicola KCTC 33185 for further insight into its adaptation and study the phylogeny of Paenibacillus.</title>
        <authorList>
            <person name="Narsing Rao M.P."/>
        </authorList>
    </citation>
    <scope>NUCLEOTIDE SEQUENCE [LARGE SCALE GENOMIC DNA]</scope>
    <source>
        <strain evidence="3 4">KCTC 33185</strain>
    </source>
</reference>
<dbReference type="PANTHER" id="PTHR43377:SF1">
    <property type="entry name" value="BILIVERDIN REDUCTASE A"/>
    <property type="match status" value="1"/>
</dbReference>
<evidence type="ECO:0000259" key="2">
    <source>
        <dbReference type="Pfam" id="PF22725"/>
    </source>
</evidence>
<organism evidence="3 4">
    <name type="scientific">Paenibacillus hemerocallicola</name>
    <dbReference type="NCBI Taxonomy" id="1172614"/>
    <lineage>
        <taxon>Bacteria</taxon>
        <taxon>Bacillati</taxon>
        <taxon>Bacillota</taxon>
        <taxon>Bacilli</taxon>
        <taxon>Bacillales</taxon>
        <taxon>Paenibacillaceae</taxon>
        <taxon>Paenibacillus</taxon>
    </lineage>
</organism>
<evidence type="ECO:0000259" key="1">
    <source>
        <dbReference type="Pfam" id="PF01408"/>
    </source>
</evidence>
<dbReference type="SUPFAM" id="SSF51735">
    <property type="entry name" value="NAD(P)-binding Rossmann-fold domains"/>
    <property type="match status" value="1"/>
</dbReference>
<dbReference type="PANTHER" id="PTHR43377">
    <property type="entry name" value="BILIVERDIN REDUCTASE A"/>
    <property type="match status" value="1"/>
</dbReference>
<comment type="caution">
    <text evidence="3">The sequence shown here is derived from an EMBL/GenBank/DDBJ whole genome shotgun (WGS) entry which is preliminary data.</text>
</comment>
<feature type="domain" description="Gfo/Idh/MocA-like oxidoreductase N-terminal" evidence="1">
    <location>
        <begin position="4"/>
        <end position="119"/>
    </location>
</feature>
<proteinExistence type="predicted"/>
<dbReference type="GO" id="GO:0000166">
    <property type="term" value="F:nucleotide binding"/>
    <property type="evidence" value="ECO:0007669"/>
    <property type="project" value="InterPro"/>
</dbReference>
<dbReference type="EMBL" id="VDCQ01000034">
    <property type="protein sequence ID" value="TNJ64073.1"/>
    <property type="molecule type" value="Genomic_DNA"/>
</dbReference>
<dbReference type="Pfam" id="PF22725">
    <property type="entry name" value="GFO_IDH_MocA_C3"/>
    <property type="match status" value="1"/>
</dbReference>
<dbReference type="AlphaFoldDB" id="A0A5C4T4W7"/>
<protein>
    <submittedName>
        <fullName evidence="3">Gfo/Idh/MocA family oxidoreductase</fullName>
    </submittedName>
</protein>
<dbReference type="InterPro" id="IPR000683">
    <property type="entry name" value="Gfo/Idh/MocA-like_OxRdtase_N"/>
</dbReference>
<evidence type="ECO:0000313" key="3">
    <source>
        <dbReference type="EMBL" id="TNJ64073.1"/>
    </source>
</evidence>
<dbReference type="Pfam" id="PF01408">
    <property type="entry name" value="GFO_IDH_MocA"/>
    <property type="match status" value="1"/>
</dbReference>
<name>A0A5C4T4W7_9BACL</name>
<dbReference type="RefSeq" id="WP_139604477.1">
    <property type="nucleotide sequence ID" value="NZ_VDCQ01000034.1"/>
</dbReference>
<accession>A0A5C4T4W7</accession>
<dbReference type="SUPFAM" id="SSF55347">
    <property type="entry name" value="Glyceraldehyde-3-phosphate dehydrogenase-like, C-terminal domain"/>
    <property type="match status" value="1"/>
</dbReference>
<evidence type="ECO:0000313" key="4">
    <source>
        <dbReference type="Proteomes" id="UP000307943"/>
    </source>
</evidence>
<gene>
    <name evidence="3" type="ORF">FE784_22500</name>
</gene>
<keyword evidence="4" id="KW-1185">Reference proteome</keyword>
<dbReference type="InterPro" id="IPR055170">
    <property type="entry name" value="GFO_IDH_MocA-like_dom"/>
</dbReference>
<feature type="domain" description="GFO/IDH/MocA-like oxidoreductase" evidence="2">
    <location>
        <begin position="127"/>
        <end position="231"/>
    </location>
</feature>
<dbReference type="OrthoDB" id="9783105at2"/>